<dbReference type="Proteomes" id="UP000005222">
    <property type="component" value="Chromosome I"/>
</dbReference>
<evidence type="ECO:0000313" key="2">
    <source>
        <dbReference type="Proteomes" id="UP000005222"/>
    </source>
</evidence>
<dbReference type="HOGENOM" id="CLU_2085647_0_0_1"/>
<gene>
    <name evidence="1" type="primary">Piso0_002397</name>
    <name evidence="1" type="ORF">GNLVRS01_PISO0I09292g</name>
</gene>
<organism evidence="1 2">
    <name type="scientific">Pichia sorbitophila (strain ATCC MYA-4447 / BCRC 22081 / CBS 7064 / NBRC 10061 / NRRL Y-12695)</name>
    <name type="common">Hybrid yeast</name>
    <dbReference type="NCBI Taxonomy" id="559304"/>
    <lineage>
        <taxon>Eukaryota</taxon>
        <taxon>Fungi</taxon>
        <taxon>Dikarya</taxon>
        <taxon>Ascomycota</taxon>
        <taxon>Saccharomycotina</taxon>
        <taxon>Pichiomycetes</taxon>
        <taxon>Debaryomycetaceae</taxon>
        <taxon>Millerozyma</taxon>
    </lineage>
</organism>
<proteinExistence type="predicted"/>
<dbReference type="InParanoid" id="G8YEY2"/>
<reference evidence="1 2" key="1">
    <citation type="journal article" date="2012" name="G3 (Bethesda)">
        <title>Pichia sorbitophila, an interspecies yeast hybrid reveals early steps of genome resolution following polyploidization.</title>
        <authorList>
            <person name="Leh Louis V."/>
            <person name="Despons L."/>
            <person name="Friedrich A."/>
            <person name="Martin T."/>
            <person name="Durrens P."/>
            <person name="Casaregola S."/>
            <person name="Neuveglise C."/>
            <person name="Fairhead C."/>
            <person name="Marck C."/>
            <person name="Cruz J.A."/>
            <person name="Straub M.L."/>
            <person name="Kugler V."/>
            <person name="Sacerdot C."/>
            <person name="Uzunov Z."/>
            <person name="Thierry A."/>
            <person name="Weiss S."/>
            <person name="Bleykasten C."/>
            <person name="De Montigny J."/>
            <person name="Jacques N."/>
            <person name="Jung P."/>
            <person name="Lemaire M."/>
            <person name="Mallet S."/>
            <person name="Morel G."/>
            <person name="Richard G.F."/>
            <person name="Sarkar A."/>
            <person name="Savel G."/>
            <person name="Schacherer J."/>
            <person name="Seret M.L."/>
            <person name="Talla E."/>
            <person name="Samson G."/>
            <person name="Jubin C."/>
            <person name="Poulain J."/>
            <person name="Vacherie B."/>
            <person name="Barbe V."/>
            <person name="Pelletier E."/>
            <person name="Sherman D.J."/>
            <person name="Westhof E."/>
            <person name="Weissenbach J."/>
            <person name="Baret P.V."/>
            <person name="Wincker P."/>
            <person name="Gaillardin C."/>
            <person name="Dujon B."/>
            <person name="Souciet J.L."/>
        </authorList>
    </citation>
    <scope>NUCLEOTIDE SEQUENCE [LARGE SCALE GENOMIC DNA]</scope>
    <source>
        <strain evidence="2">ATCC MYA-4447 / BCRC 22081 / CBS 7064 / NBRC 10061 / NRRL Y-12695</strain>
    </source>
</reference>
<protein>
    <submittedName>
        <fullName evidence="1">Piso0_002397 protein</fullName>
    </submittedName>
</protein>
<name>G8YEY2_PICSO</name>
<dbReference type="EMBL" id="FO082051">
    <property type="protein sequence ID" value="CCE81731.1"/>
    <property type="molecule type" value="Genomic_DNA"/>
</dbReference>
<accession>G8YEY2</accession>
<evidence type="ECO:0000313" key="1">
    <source>
        <dbReference type="EMBL" id="CCE81731.1"/>
    </source>
</evidence>
<keyword evidence="2" id="KW-1185">Reference proteome</keyword>
<sequence>MRPRDADEARCLSHVYVKNTLQWDRRRASRLSGRIVASGGSSVSAVDVSATAVTKPLRDLQSITGAKTTSSRQLSAAAAIPVAGANTASTARQETYMDQNNSFLLFPQKRTTNPTCA</sequence>
<dbReference type="AlphaFoldDB" id="G8YEY2"/>